<dbReference type="Proteomes" id="UP000308600">
    <property type="component" value="Unassembled WGS sequence"/>
</dbReference>
<evidence type="ECO:0000313" key="2">
    <source>
        <dbReference type="Proteomes" id="UP000308600"/>
    </source>
</evidence>
<protein>
    <submittedName>
        <fullName evidence="1">Uncharacterized protein</fullName>
    </submittedName>
</protein>
<dbReference type="EMBL" id="ML208426">
    <property type="protein sequence ID" value="TFK65787.1"/>
    <property type="molecule type" value="Genomic_DNA"/>
</dbReference>
<gene>
    <name evidence="1" type="ORF">BDN72DRAFT_180077</name>
</gene>
<proteinExistence type="predicted"/>
<name>A0ACD3AJL6_9AGAR</name>
<reference evidence="1 2" key="1">
    <citation type="journal article" date="2019" name="Nat. Ecol. Evol.">
        <title>Megaphylogeny resolves global patterns of mushroom evolution.</title>
        <authorList>
            <person name="Varga T."/>
            <person name="Krizsan K."/>
            <person name="Foldi C."/>
            <person name="Dima B."/>
            <person name="Sanchez-Garcia M."/>
            <person name="Sanchez-Ramirez S."/>
            <person name="Szollosi G.J."/>
            <person name="Szarkandi J.G."/>
            <person name="Papp V."/>
            <person name="Albert L."/>
            <person name="Andreopoulos W."/>
            <person name="Angelini C."/>
            <person name="Antonin V."/>
            <person name="Barry K.W."/>
            <person name="Bougher N.L."/>
            <person name="Buchanan P."/>
            <person name="Buyck B."/>
            <person name="Bense V."/>
            <person name="Catcheside P."/>
            <person name="Chovatia M."/>
            <person name="Cooper J."/>
            <person name="Damon W."/>
            <person name="Desjardin D."/>
            <person name="Finy P."/>
            <person name="Geml J."/>
            <person name="Haridas S."/>
            <person name="Hughes K."/>
            <person name="Justo A."/>
            <person name="Karasinski D."/>
            <person name="Kautmanova I."/>
            <person name="Kiss B."/>
            <person name="Kocsube S."/>
            <person name="Kotiranta H."/>
            <person name="LaButti K.M."/>
            <person name="Lechner B.E."/>
            <person name="Liimatainen K."/>
            <person name="Lipzen A."/>
            <person name="Lukacs Z."/>
            <person name="Mihaltcheva S."/>
            <person name="Morgado L.N."/>
            <person name="Niskanen T."/>
            <person name="Noordeloos M.E."/>
            <person name="Ohm R.A."/>
            <person name="Ortiz-Santana B."/>
            <person name="Ovrebo C."/>
            <person name="Racz N."/>
            <person name="Riley R."/>
            <person name="Savchenko A."/>
            <person name="Shiryaev A."/>
            <person name="Soop K."/>
            <person name="Spirin V."/>
            <person name="Szebenyi C."/>
            <person name="Tomsovsky M."/>
            <person name="Tulloss R.E."/>
            <person name="Uehling J."/>
            <person name="Grigoriev I.V."/>
            <person name="Vagvolgyi C."/>
            <person name="Papp T."/>
            <person name="Martin F.M."/>
            <person name="Miettinen O."/>
            <person name="Hibbett D.S."/>
            <person name="Nagy L.G."/>
        </authorList>
    </citation>
    <scope>NUCLEOTIDE SEQUENCE [LARGE SCALE GENOMIC DNA]</scope>
    <source>
        <strain evidence="1 2">NL-1719</strain>
    </source>
</reference>
<evidence type="ECO:0000313" key="1">
    <source>
        <dbReference type="EMBL" id="TFK65787.1"/>
    </source>
</evidence>
<sequence>MLIILLGAVLAYSRVGAIPISPIPATDPVLSVVHPRCDCSGTTADGRTIYDIVKSCLFTIAACVYRAVHQNIPDPELGFWGRLRVTIKVILCALIAPELMIWWAMRQWFGAREVVRLMNRANPKLKWTKVHGQFAQMGGFARKDNRRVLHPYPLRRLLRDGRVDVEELQLTEKEIQDKSKGDILSKILVSFQTTWFVFECIARLQQGLPLIELEVVTLAFATLNLFTYALWWYKPLNVLCPIYIHVQPGAPDPAAEPNPEPSPQVVDAVNLGPVSAVGGEANLTEALVVPVATSNPVSALPSSQGEVPIRRIETTNEGPSGKGFGKALMEISRRIPAAIKADIQEGGWWWMLWKRLMKQPFVAVTLPLKELLEDEEDNKEATHVSTFFATGISWGDETLVQALSSFLGMIFGAIHFLSWDSTFPTHVELLSWRISSIVLVVPPYFLLLRAIFIHIWLKYGSKRWLIGNGMDTPVTRSERMANLLRKIFEYISFFGGPIPYVVARICVLVLAFLTLHDLPHSALTNVSWTSYIPHL</sequence>
<accession>A0ACD3AJL6</accession>
<keyword evidence="2" id="KW-1185">Reference proteome</keyword>
<organism evidence="1 2">
    <name type="scientific">Pluteus cervinus</name>
    <dbReference type="NCBI Taxonomy" id="181527"/>
    <lineage>
        <taxon>Eukaryota</taxon>
        <taxon>Fungi</taxon>
        <taxon>Dikarya</taxon>
        <taxon>Basidiomycota</taxon>
        <taxon>Agaricomycotina</taxon>
        <taxon>Agaricomycetes</taxon>
        <taxon>Agaricomycetidae</taxon>
        <taxon>Agaricales</taxon>
        <taxon>Pluteineae</taxon>
        <taxon>Pluteaceae</taxon>
        <taxon>Pluteus</taxon>
    </lineage>
</organism>